<reference evidence="1 2" key="1">
    <citation type="submission" date="2019-09" db="EMBL/GenBank/DDBJ databases">
        <title>Whole-genome sequence of the purple sulfur bacterium Thiohalocapsa marina DSM 19078.</title>
        <authorList>
            <person name="Kyndt J.A."/>
            <person name="Meyer T.E."/>
        </authorList>
    </citation>
    <scope>NUCLEOTIDE SEQUENCE [LARGE SCALE GENOMIC DNA]</scope>
    <source>
        <strain evidence="1 2">DSM 19078</strain>
    </source>
</reference>
<evidence type="ECO:0008006" key="3">
    <source>
        <dbReference type="Google" id="ProtNLM"/>
    </source>
</evidence>
<sequence>MNISALDKTLSIIFLLLVSMFLVYKAVERPRVLVLHSYATDFSWVKDINTGIDRALGDRPYNIRHFYMDTKKHPSLEFRREAGSAARDLIHQWKPSVILAVDDNAQEFVGRYFVNHPDIDIVYAGVNADLARYDYHQADNVGGIGEVIPWAVTKEVLASLGNEENRLLHLSDDSDTSHYVHDSIQGFDWQPFKLVGSKNIDDFDAWKAAVVESNTKADWLLITHYHTIKDPQDPNKVVNPATVVEWTKEHSDLPMLGFWRFFIEDGGMMAVGLSPFEQGEEAGHMVTDIIEKGLQAGSIGHKQNRLYLMYIRKTDFHKRLKGKEIPLEIEAFADAVDGAYD</sequence>
<proteinExistence type="predicted"/>
<protein>
    <recommendedName>
        <fullName evidence="3">Sugar ABC transporter</fullName>
    </recommendedName>
</protein>
<name>A0A5M8FL87_9GAMM</name>
<evidence type="ECO:0000313" key="2">
    <source>
        <dbReference type="Proteomes" id="UP000322981"/>
    </source>
</evidence>
<dbReference type="OrthoDB" id="1550623at2"/>
<organism evidence="1 2">
    <name type="scientific">Thiohalocapsa marina</name>
    <dbReference type="NCBI Taxonomy" id="424902"/>
    <lineage>
        <taxon>Bacteria</taxon>
        <taxon>Pseudomonadati</taxon>
        <taxon>Pseudomonadota</taxon>
        <taxon>Gammaproteobacteria</taxon>
        <taxon>Chromatiales</taxon>
        <taxon>Chromatiaceae</taxon>
        <taxon>Thiohalocapsa</taxon>
    </lineage>
</organism>
<gene>
    <name evidence="1" type="ORF">F2Q65_11825</name>
</gene>
<dbReference type="EMBL" id="VWXX01000018">
    <property type="protein sequence ID" value="KAA6184526.1"/>
    <property type="molecule type" value="Genomic_DNA"/>
</dbReference>
<dbReference type="PANTHER" id="PTHR35271">
    <property type="entry name" value="ABC TRANSPORTER, SUBSTRATE-BINDING LIPOPROTEIN-RELATED"/>
    <property type="match status" value="1"/>
</dbReference>
<dbReference type="PANTHER" id="PTHR35271:SF1">
    <property type="entry name" value="ABC TRANSPORTER, SUBSTRATE-BINDING LIPOPROTEIN"/>
    <property type="match status" value="1"/>
</dbReference>
<dbReference type="AlphaFoldDB" id="A0A5M8FL87"/>
<comment type="caution">
    <text evidence="1">The sequence shown here is derived from an EMBL/GenBank/DDBJ whole genome shotgun (WGS) entry which is preliminary data.</text>
</comment>
<dbReference type="Proteomes" id="UP000322981">
    <property type="component" value="Unassembled WGS sequence"/>
</dbReference>
<dbReference type="Gene3D" id="3.40.50.2300">
    <property type="match status" value="2"/>
</dbReference>
<keyword evidence="2" id="KW-1185">Reference proteome</keyword>
<dbReference type="InterPro" id="IPR007487">
    <property type="entry name" value="ABC_transpt-TYRBP-like"/>
</dbReference>
<dbReference type="RefSeq" id="WP_150093625.1">
    <property type="nucleotide sequence ID" value="NZ_JBFUOH010000123.1"/>
</dbReference>
<accession>A0A5M8FL87</accession>
<evidence type="ECO:0000313" key="1">
    <source>
        <dbReference type="EMBL" id="KAA6184526.1"/>
    </source>
</evidence>